<accession>A0A4Z2HC06</accession>
<organism evidence="2 3">
    <name type="scientific">Liparis tanakae</name>
    <name type="common">Tanaka's snailfish</name>
    <dbReference type="NCBI Taxonomy" id="230148"/>
    <lineage>
        <taxon>Eukaryota</taxon>
        <taxon>Metazoa</taxon>
        <taxon>Chordata</taxon>
        <taxon>Craniata</taxon>
        <taxon>Vertebrata</taxon>
        <taxon>Euteleostomi</taxon>
        <taxon>Actinopterygii</taxon>
        <taxon>Neopterygii</taxon>
        <taxon>Teleostei</taxon>
        <taxon>Neoteleostei</taxon>
        <taxon>Acanthomorphata</taxon>
        <taxon>Eupercaria</taxon>
        <taxon>Perciformes</taxon>
        <taxon>Cottioidei</taxon>
        <taxon>Cottales</taxon>
        <taxon>Liparidae</taxon>
        <taxon>Liparis</taxon>
    </lineage>
</organism>
<evidence type="ECO:0000313" key="2">
    <source>
        <dbReference type="EMBL" id="TNN63398.1"/>
    </source>
</evidence>
<feature type="compositionally biased region" description="Basic and acidic residues" evidence="1">
    <location>
        <begin position="55"/>
        <end position="65"/>
    </location>
</feature>
<feature type="compositionally biased region" description="Basic and acidic residues" evidence="1">
    <location>
        <begin position="83"/>
        <end position="116"/>
    </location>
</feature>
<feature type="compositionally biased region" description="Basic and acidic residues" evidence="1">
    <location>
        <begin position="213"/>
        <end position="222"/>
    </location>
</feature>
<keyword evidence="3" id="KW-1185">Reference proteome</keyword>
<feature type="region of interest" description="Disordered" evidence="1">
    <location>
        <begin position="405"/>
        <end position="450"/>
    </location>
</feature>
<reference evidence="2 3" key="1">
    <citation type="submission" date="2019-03" db="EMBL/GenBank/DDBJ databases">
        <title>First draft genome of Liparis tanakae, snailfish: a comprehensive survey of snailfish specific genes.</title>
        <authorList>
            <person name="Kim W."/>
            <person name="Song I."/>
            <person name="Jeong J.-H."/>
            <person name="Kim D."/>
            <person name="Kim S."/>
            <person name="Ryu S."/>
            <person name="Song J.Y."/>
            <person name="Lee S.K."/>
        </authorList>
    </citation>
    <scope>NUCLEOTIDE SEQUENCE [LARGE SCALE GENOMIC DNA]</scope>
    <source>
        <tissue evidence="2">Muscle</tissue>
    </source>
</reference>
<evidence type="ECO:0000313" key="3">
    <source>
        <dbReference type="Proteomes" id="UP000314294"/>
    </source>
</evidence>
<protein>
    <submittedName>
        <fullName evidence="2">Uncharacterized protein</fullName>
    </submittedName>
</protein>
<feature type="region of interest" description="Disordered" evidence="1">
    <location>
        <begin position="182"/>
        <end position="223"/>
    </location>
</feature>
<proteinExistence type="predicted"/>
<feature type="compositionally biased region" description="Basic and acidic residues" evidence="1">
    <location>
        <begin position="39"/>
        <end position="49"/>
    </location>
</feature>
<feature type="region of interest" description="Disordered" evidence="1">
    <location>
        <begin position="1"/>
        <end position="138"/>
    </location>
</feature>
<feature type="compositionally biased region" description="Basic and acidic residues" evidence="1">
    <location>
        <begin position="23"/>
        <end position="33"/>
    </location>
</feature>
<gene>
    <name evidence="2" type="ORF">EYF80_026354</name>
</gene>
<evidence type="ECO:0000256" key="1">
    <source>
        <dbReference type="SAM" id="MobiDB-lite"/>
    </source>
</evidence>
<feature type="region of interest" description="Disordered" evidence="1">
    <location>
        <begin position="274"/>
        <end position="294"/>
    </location>
</feature>
<feature type="compositionally biased region" description="Low complexity" evidence="1">
    <location>
        <begin position="428"/>
        <end position="450"/>
    </location>
</feature>
<name>A0A4Z2HC06_9TELE</name>
<dbReference type="Proteomes" id="UP000314294">
    <property type="component" value="Unassembled WGS sequence"/>
</dbReference>
<dbReference type="EMBL" id="SRLO01000273">
    <property type="protein sequence ID" value="TNN63398.1"/>
    <property type="molecule type" value="Genomic_DNA"/>
</dbReference>
<sequence length="471" mass="51791">MAGEGNETPNDTEEWLRAGEGNETLKEKEEWLRAGEGNETLKETEEWLRAGEGNETLKETEEWLRAGEGNETIKRHSGNAQKETIRDRADNHMDRKGRETEDTKDRDFKIKQETRHNISIGGSACHDPGVSRRVNKQVGTGRYSEEVRGEEFNPGAKSLIKLDEWSLPQAEFLQCVGNAAYRMPPSKSVPRQKPKGPGSVEDGRDLTSSSISLREKRQHETSSVEPLSLQSLWWCGPEKRGPVTLDSAAPASHSPPIVSLGPQVPEGDIICTSGCQPQHPKPPDSLNHEGSDGEVPELPWENSAWCSILAPMQLGLPDVEPPVEKGTLISCYKAEKNPENKLLTQYLPHRSCGEPGGVLSSLTNVGQIACRRTMGEHLDLGHAFPKKKEQLPDLFSGRILTAVSRPSPTGCKKSVVSPPRPDPRRRVSAVSNRKSAPSSSRSATPASSPGRSLCNQALFLIAEFLQCMKRN</sequence>
<comment type="caution">
    <text evidence="2">The sequence shown here is derived from an EMBL/GenBank/DDBJ whole genome shotgun (WGS) entry which is preliminary data.</text>
</comment>
<dbReference type="AlphaFoldDB" id="A0A4Z2HC06"/>